<dbReference type="SMART" id="SM00185">
    <property type="entry name" value="ARM"/>
    <property type="match status" value="15"/>
</dbReference>
<dbReference type="InterPro" id="IPR000225">
    <property type="entry name" value="Armadillo"/>
</dbReference>
<evidence type="ECO:0000313" key="4">
    <source>
        <dbReference type="EMBL" id="KYQ49376.1"/>
    </source>
</evidence>
<dbReference type="InterPro" id="IPR011989">
    <property type="entry name" value="ARM-like"/>
</dbReference>
<evidence type="ECO:0000256" key="2">
    <source>
        <dbReference type="ARBA" id="ARBA00022448"/>
    </source>
</evidence>
<evidence type="ECO:0000256" key="3">
    <source>
        <dbReference type="ARBA" id="ARBA00022927"/>
    </source>
</evidence>
<dbReference type="EMBL" id="KQ982907">
    <property type="protein sequence ID" value="KYQ49376.1"/>
    <property type="molecule type" value="Genomic_DNA"/>
</dbReference>
<reference evidence="4 5" key="1">
    <citation type="submission" date="2015-09" db="EMBL/GenBank/DDBJ databases">
        <title>Trachymyrmex zeteki WGS genome.</title>
        <authorList>
            <person name="Nygaard S."/>
            <person name="Hu H."/>
            <person name="Boomsma J."/>
            <person name="Zhang G."/>
        </authorList>
    </citation>
    <scope>NUCLEOTIDE SEQUENCE [LARGE SCALE GENOMIC DNA]</scope>
    <source>
        <strain evidence="4">Tzet28-1</strain>
        <tissue evidence="4">Whole body</tissue>
    </source>
</reference>
<sequence length="1068" mass="119927">MELCKVIREDRLLKRNINIEQELTDLMYKAALSSFDISIDEIANYINSSDETLQLVGIQAYRKLSQERNSINDMIKDGIVLRCIELLDSDNTSLQFEVIFLLNIITLSTSKECSTSQNVIKQCYEAIPKLVELLRYTSSIVAEQIVYLLGNIINDKPFARDVAIVSDAIPLLIDLIKPDISMTFMDSISWLLSDLCQRDLPLNIDLIELVLPVLDHLFNNENDYIISDTCRILYYFTDGADDNIQAIIETGFLPKILECLISNKENIYIPALLTIRNIVEIDDYQNDAVIFAGGLSRLRTMLWYYGDKEHIIAKETIWIICKLAGNTDQIQSLINADLLPILINEIVYVTFMDNISWVLSNLCQRNPPLNLELIRPVLPVFDRLLNSENNYMISDTCRILSYLTDGANNNVQAIMEIGFLPKILDCLMSRLKKIFTPALLIVRNIVEIGDDAQRDAVISAGGMSRLRSLYWYYVYKKDNIAKETIWLIYKVASNTDQIQSVIDADLLPVMINEILFGKAKIIAVYAVTTMITRATVQQFTQFVNAGILPALCNLLPSNNDNNIINVLIGLTKILHAAKKIGQVESLAIMIKKIGGLDKIEALQHHKNEIIYKKSLAIINAFFSKEAEPELPSLSTEAVIPSPLSSLSVDTTVHKIVQDLTQSSDEVLHILAIEVYSELFNSKTNPSVSDTLKNDVLSRCIELLDSDNPVLQLELISLLIAVTLDTFSKKAQYVIKNGLISKLVKLLKSASSNVVEKAVHGLGIIIEDRPYARDLALEQNALPSLVELIKPDTPVGSMCNTVRTLSYLCKKLNSALSLELIEPVLPILNYLLNNENEVLRSNTCMMLSYITCKSNDNVRAILETGILPKILECLTSKEKSILIPALHIVGNIIEIDEASELDDLAIHLPHFCALLQNHRANEVIAEKIVSIILGMINNMDQMQNVLNAGLLPPVMEIFKFRKGMVQKMAGSILMDSISCTTSQHLIELINADVLLAFCNLLEAKDYEHVINALNGLNNIWDVAKKIGERERLFTIIKEVGGLDKLKALQYHQNEIIYEKSMVIISLLFS</sequence>
<organism evidence="4 5">
    <name type="scientific">Mycetomoellerius zeteki</name>
    <dbReference type="NCBI Taxonomy" id="64791"/>
    <lineage>
        <taxon>Eukaryota</taxon>
        <taxon>Metazoa</taxon>
        <taxon>Ecdysozoa</taxon>
        <taxon>Arthropoda</taxon>
        <taxon>Hexapoda</taxon>
        <taxon>Insecta</taxon>
        <taxon>Pterygota</taxon>
        <taxon>Neoptera</taxon>
        <taxon>Endopterygota</taxon>
        <taxon>Hymenoptera</taxon>
        <taxon>Apocrita</taxon>
        <taxon>Aculeata</taxon>
        <taxon>Formicoidea</taxon>
        <taxon>Formicidae</taxon>
        <taxon>Myrmicinae</taxon>
        <taxon>Mycetomoellerius</taxon>
    </lineage>
</organism>
<gene>
    <name evidence="4" type="ORF">ALC60_11481</name>
</gene>
<keyword evidence="5" id="KW-1185">Reference proteome</keyword>
<dbReference type="STRING" id="64791.A0A151WND7"/>
<dbReference type="PANTHER" id="PTHR23316">
    <property type="entry name" value="IMPORTIN ALPHA"/>
    <property type="match status" value="1"/>
</dbReference>
<accession>A0A151WND7</accession>
<dbReference type="Gene3D" id="1.25.10.10">
    <property type="entry name" value="Leucine-rich Repeat Variant"/>
    <property type="match status" value="3"/>
</dbReference>
<keyword evidence="2" id="KW-0813">Transport</keyword>
<dbReference type="Proteomes" id="UP000075809">
    <property type="component" value="Unassembled WGS sequence"/>
</dbReference>
<evidence type="ECO:0000256" key="1">
    <source>
        <dbReference type="ARBA" id="ARBA00010394"/>
    </source>
</evidence>
<dbReference type="Pfam" id="PF16186">
    <property type="entry name" value="Arm_3"/>
    <property type="match status" value="2"/>
</dbReference>
<keyword evidence="3" id="KW-0653">Protein transport</keyword>
<evidence type="ECO:0000313" key="5">
    <source>
        <dbReference type="Proteomes" id="UP000075809"/>
    </source>
</evidence>
<dbReference type="SUPFAM" id="SSF48371">
    <property type="entry name" value="ARM repeat"/>
    <property type="match status" value="3"/>
</dbReference>
<dbReference type="GO" id="GO:0015031">
    <property type="term" value="P:protein transport"/>
    <property type="evidence" value="ECO:0007669"/>
    <property type="project" value="UniProtKB-KW"/>
</dbReference>
<dbReference type="InterPro" id="IPR032413">
    <property type="entry name" value="Arm_3"/>
</dbReference>
<comment type="similarity">
    <text evidence="1">Belongs to the importin alpha family.</text>
</comment>
<dbReference type="AlphaFoldDB" id="A0A151WND7"/>
<dbReference type="InterPro" id="IPR016024">
    <property type="entry name" value="ARM-type_fold"/>
</dbReference>
<protein>
    <submittedName>
        <fullName evidence="4">Importin subunit alpha-2</fullName>
    </submittedName>
</protein>
<name>A0A151WND7_9HYME</name>
<proteinExistence type="inferred from homology"/>